<accession>A0ABN9ZQJ5</accession>
<evidence type="ECO:0000256" key="11">
    <source>
        <dbReference type="ARBA" id="ARBA00023136"/>
    </source>
</evidence>
<comment type="catalytic activity">
    <reaction evidence="18">
        <text>3 Na(+)(out) + phosphate(out) = 3 Na(+)(in) + phosphate(in)</text>
        <dbReference type="Rhea" id="RHEA:71255"/>
        <dbReference type="ChEBI" id="CHEBI:29101"/>
        <dbReference type="ChEBI" id="CHEBI:43474"/>
    </reaction>
    <physiologicalReaction direction="left-to-right" evidence="18">
        <dbReference type="Rhea" id="RHEA:71256"/>
    </physiologicalReaction>
</comment>
<dbReference type="EMBL" id="OY882876">
    <property type="protein sequence ID" value="CAK6440459.1"/>
    <property type="molecule type" value="Genomic_DNA"/>
</dbReference>
<keyword evidence="5" id="KW-1003">Cell membrane</keyword>
<evidence type="ECO:0000313" key="23">
    <source>
        <dbReference type="Proteomes" id="UP001314169"/>
    </source>
</evidence>
<organism evidence="22 23">
    <name type="scientific">Pipistrellus nathusii</name>
    <name type="common">Nathusius' pipistrelle</name>
    <dbReference type="NCBI Taxonomy" id="59473"/>
    <lineage>
        <taxon>Eukaryota</taxon>
        <taxon>Metazoa</taxon>
        <taxon>Chordata</taxon>
        <taxon>Craniata</taxon>
        <taxon>Vertebrata</taxon>
        <taxon>Euteleostomi</taxon>
        <taxon>Mammalia</taxon>
        <taxon>Eutheria</taxon>
        <taxon>Laurasiatheria</taxon>
        <taxon>Chiroptera</taxon>
        <taxon>Yangochiroptera</taxon>
        <taxon>Vespertilionidae</taxon>
        <taxon>Pipistrellus</taxon>
    </lineage>
</organism>
<keyword evidence="12" id="KW-1015">Disulfide bond</keyword>
<keyword evidence="6 21" id="KW-0812">Transmembrane</keyword>
<proteinExistence type="inferred from homology"/>
<dbReference type="PANTHER" id="PTHR10010:SF23">
    <property type="entry name" value="SODIUM-DEPENDENT PHOSPHATE TRANSPORT PROTEIN 2B"/>
    <property type="match status" value="1"/>
</dbReference>
<protein>
    <recommendedName>
        <fullName evidence="3">Sodium-dependent phosphate transport protein 2B</fullName>
    </recommendedName>
    <alternativeName>
        <fullName evidence="17">Na(+)-dependent phosphate cotransporter 2B</fullName>
    </alternativeName>
    <alternativeName>
        <fullName evidence="15">Sodium/phosphate cotransporter 2B</fullName>
    </alternativeName>
    <alternativeName>
        <fullName evidence="16">Solute carrier family 34 member 2</fullName>
    </alternativeName>
</protein>
<comment type="similarity">
    <text evidence="2">Belongs to the SLC34A transporter family.</text>
</comment>
<evidence type="ECO:0000256" key="16">
    <source>
        <dbReference type="ARBA" id="ARBA00029768"/>
    </source>
</evidence>
<sequence>MVRATMAPWPEAVTAQPNPDEYMGGITGQQPPTDGKGKEPNKGVAGTTETKTELQPYHPTATQSEEPTHVEDPPSFSPRGPSGRRDAKGEILSVLKRVGRLLLLLGLLYLFVCSLDVLSSAFQLVGGKMAGTFFSNNSILSNPLAVLRSGCW</sequence>
<keyword evidence="14" id="KW-0739">Sodium transport</keyword>
<dbReference type="PANTHER" id="PTHR10010">
    <property type="entry name" value="SOLUTE CARRIER FAMILY 34 SODIUM PHOSPHATE , MEMBER 2-RELATED"/>
    <property type="match status" value="1"/>
</dbReference>
<evidence type="ECO:0000256" key="18">
    <source>
        <dbReference type="ARBA" id="ARBA00034042"/>
    </source>
</evidence>
<keyword evidence="9" id="KW-0915">Sodium</keyword>
<evidence type="ECO:0000256" key="9">
    <source>
        <dbReference type="ARBA" id="ARBA00023053"/>
    </source>
</evidence>
<dbReference type="Proteomes" id="UP001314169">
    <property type="component" value="Chromosome 19"/>
</dbReference>
<evidence type="ECO:0000256" key="5">
    <source>
        <dbReference type="ARBA" id="ARBA00022475"/>
    </source>
</evidence>
<evidence type="ECO:0000256" key="21">
    <source>
        <dbReference type="SAM" id="Phobius"/>
    </source>
</evidence>
<evidence type="ECO:0000256" key="14">
    <source>
        <dbReference type="ARBA" id="ARBA00023201"/>
    </source>
</evidence>
<comment type="function">
    <text evidence="19">Involved in actively transporting phosphate into cells via Na(+) cotransport.</text>
</comment>
<feature type="transmembrane region" description="Helical" evidence="21">
    <location>
        <begin position="101"/>
        <end position="125"/>
    </location>
</feature>
<evidence type="ECO:0000256" key="7">
    <source>
        <dbReference type="ARBA" id="ARBA00022847"/>
    </source>
</evidence>
<evidence type="ECO:0000256" key="6">
    <source>
        <dbReference type="ARBA" id="ARBA00022692"/>
    </source>
</evidence>
<evidence type="ECO:0000256" key="13">
    <source>
        <dbReference type="ARBA" id="ARBA00023180"/>
    </source>
</evidence>
<dbReference type="InterPro" id="IPR003841">
    <property type="entry name" value="Na/Pi_transpt"/>
</dbReference>
<evidence type="ECO:0000256" key="3">
    <source>
        <dbReference type="ARBA" id="ARBA00020024"/>
    </source>
</evidence>
<evidence type="ECO:0000313" key="22">
    <source>
        <dbReference type="EMBL" id="CAK6440459.1"/>
    </source>
</evidence>
<keyword evidence="10" id="KW-0406">Ion transport</keyword>
<feature type="region of interest" description="Disordered" evidence="20">
    <location>
        <begin position="1"/>
        <end position="86"/>
    </location>
</feature>
<evidence type="ECO:0000256" key="20">
    <source>
        <dbReference type="SAM" id="MobiDB-lite"/>
    </source>
</evidence>
<name>A0ABN9ZQJ5_PIPNA</name>
<keyword evidence="4" id="KW-0813">Transport</keyword>
<evidence type="ECO:0000256" key="19">
    <source>
        <dbReference type="ARBA" id="ARBA00034091"/>
    </source>
</evidence>
<evidence type="ECO:0000256" key="1">
    <source>
        <dbReference type="ARBA" id="ARBA00004424"/>
    </source>
</evidence>
<evidence type="ECO:0000256" key="10">
    <source>
        <dbReference type="ARBA" id="ARBA00023065"/>
    </source>
</evidence>
<keyword evidence="13" id="KW-0325">Glycoprotein</keyword>
<keyword evidence="8 21" id="KW-1133">Transmembrane helix</keyword>
<gene>
    <name evidence="22" type="ORF">MPIPNATIZW_LOCUS8765</name>
</gene>
<keyword evidence="11 21" id="KW-0472">Membrane</keyword>
<keyword evidence="23" id="KW-1185">Reference proteome</keyword>
<keyword evidence="7" id="KW-0769">Symport</keyword>
<evidence type="ECO:0000256" key="17">
    <source>
        <dbReference type="ARBA" id="ARBA00031843"/>
    </source>
</evidence>
<evidence type="ECO:0000256" key="4">
    <source>
        <dbReference type="ARBA" id="ARBA00022448"/>
    </source>
</evidence>
<comment type="subcellular location">
    <subcellularLocation>
        <location evidence="1">Apical cell membrane</location>
        <topology evidence="1">Multi-pass membrane protein</topology>
    </subcellularLocation>
</comment>
<evidence type="ECO:0000256" key="12">
    <source>
        <dbReference type="ARBA" id="ARBA00023157"/>
    </source>
</evidence>
<evidence type="ECO:0000256" key="2">
    <source>
        <dbReference type="ARBA" id="ARBA00005808"/>
    </source>
</evidence>
<evidence type="ECO:0000256" key="15">
    <source>
        <dbReference type="ARBA" id="ARBA00029612"/>
    </source>
</evidence>
<reference evidence="22" key="1">
    <citation type="submission" date="2023-12" db="EMBL/GenBank/DDBJ databases">
        <authorList>
            <person name="Brown T."/>
        </authorList>
    </citation>
    <scope>NUCLEOTIDE SEQUENCE</scope>
</reference>
<evidence type="ECO:0000256" key="8">
    <source>
        <dbReference type="ARBA" id="ARBA00022989"/>
    </source>
</evidence>